<evidence type="ECO:0000313" key="2">
    <source>
        <dbReference type="EMBL" id="KAH9417639.1"/>
    </source>
</evidence>
<name>A0ABQ8J533_DERPT</name>
<keyword evidence="1" id="KW-1133">Transmembrane helix</keyword>
<dbReference type="Proteomes" id="UP000887458">
    <property type="component" value="Unassembled WGS sequence"/>
</dbReference>
<comment type="caution">
    <text evidence="2">The sequence shown here is derived from an EMBL/GenBank/DDBJ whole genome shotgun (WGS) entry which is preliminary data.</text>
</comment>
<keyword evidence="1" id="KW-0472">Membrane</keyword>
<feature type="transmembrane region" description="Helical" evidence="1">
    <location>
        <begin position="17"/>
        <end position="40"/>
    </location>
</feature>
<accession>A0ABQ8J533</accession>
<protein>
    <submittedName>
        <fullName evidence="2">Uncharacterized protein</fullName>
    </submittedName>
</protein>
<keyword evidence="3" id="KW-1185">Reference proteome</keyword>
<keyword evidence="1" id="KW-0812">Transmembrane</keyword>
<sequence>MANNSVNESRKHSPESIAVPVQIFILNFMAVIIAIIFLICRNYLITEEMSCLPTPVQSRHKELSNSSVTVHSKNSTNNRGHRYTVRRKYKKFIEPKRDFKIKIEFIEKIKDSNLKLL</sequence>
<organism evidence="2 3">
    <name type="scientific">Dermatophagoides pteronyssinus</name>
    <name type="common">European house dust mite</name>
    <dbReference type="NCBI Taxonomy" id="6956"/>
    <lineage>
        <taxon>Eukaryota</taxon>
        <taxon>Metazoa</taxon>
        <taxon>Ecdysozoa</taxon>
        <taxon>Arthropoda</taxon>
        <taxon>Chelicerata</taxon>
        <taxon>Arachnida</taxon>
        <taxon>Acari</taxon>
        <taxon>Acariformes</taxon>
        <taxon>Sarcoptiformes</taxon>
        <taxon>Astigmata</taxon>
        <taxon>Psoroptidia</taxon>
        <taxon>Analgoidea</taxon>
        <taxon>Pyroglyphidae</taxon>
        <taxon>Dermatophagoidinae</taxon>
        <taxon>Dermatophagoides</taxon>
    </lineage>
</organism>
<reference evidence="2 3" key="2">
    <citation type="journal article" date="2022" name="Mol. Biol. Evol.">
        <title>Comparative Genomics Reveals Insights into the Divergent Evolution of Astigmatic Mites and Household Pest Adaptations.</title>
        <authorList>
            <person name="Xiong Q."/>
            <person name="Wan A.T."/>
            <person name="Liu X."/>
            <person name="Fung C.S."/>
            <person name="Xiao X."/>
            <person name="Malainual N."/>
            <person name="Hou J."/>
            <person name="Wang L."/>
            <person name="Wang M."/>
            <person name="Yang K.Y."/>
            <person name="Cui Y."/>
            <person name="Leung E.L."/>
            <person name="Nong W."/>
            <person name="Shin S.K."/>
            <person name="Au S.W."/>
            <person name="Jeong K.Y."/>
            <person name="Chew F.T."/>
            <person name="Hui J.H."/>
            <person name="Leung T.F."/>
            <person name="Tungtrongchitr A."/>
            <person name="Zhong N."/>
            <person name="Liu Z."/>
            <person name="Tsui S.K."/>
        </authorList>
    </citation>
    <scope>NUCLEOTIDE SEQUENCE [LARGE SCALE GENOMIC DNA]</scope>
    <source>
        <strain evidence="2">Derp</strain>
    </source>
</reference>
<proteinExistence type="predicted"/>
<dbReference type="EMBL" id="NJHN03000075">
    <property type="protein sequence ID" value="KAH9417639.1"/>
    <property type="molecule type" value="Genomic_DNA"/>
</dbReference>
<evidence type="ECO:0000313" key="3">
    <source>
        <dbReference type="Proteomes" id="UP000887458"/>
    </source>
</evidence>
<reference evidence="2 3" key="1">
    <citation type="journal article" date="2018" name="J. Allergy Clin. Immunol.">
        <title>High-quality assembly of Dermatophagoides pteronyssinus genome and transcriptome reveals a wide range of novel allergens.</title>
        <authorList>
            <person name="Liu X.Y."/>
            <person name="Yang K.Y."/>
            <person name="Wang M.Q."/>
            <person name="Kwok J.S."/>
            <person name="Zeng X."/>
            <person name="Yang Z."/>
            <person name="Xiao X.J."/>
            <person name="Lau C.P."/>
            <person name="Li Y."/>
            <person name="Huang Z.M."/>
            <person name="Ba J.G."/>
            <person name="Yim A.K."/>
            <person name="Ouyang C.Y."/>
            <person name="Ngai S.M."/>
            <person name="Chan T.F."/>
            <person name="Leung E.L."/>
            <person name="Liu L."/>
            <person name="Liu Z.G."/>
            <person name="Tsui S.K."/>
        </authorList>
    </citation>
    <scope>NUCLEOTIDE SEQUENCE [LARGE SCALE GENOMIC DNA]</scope>
    <source>
        <strain evidence="2">Derp</strain>
    </source>
</reference>
<gene>
    <name evidence="2" type="ORF">DERP_010454</name>
</gene>
<evidence type="ECO:0000256" key="1">
    <source>
        <dbReference type="SAM" id="Phobius"/>
    </source>
</evidence>